<evidence type="ECO:0000313" key="4">
    <source>
        <dbReference type="EMBL" id="KUY21395.1"/>
    </source>
</evidence>
<dbReference type="Pfam" id="PF02230">
    <property type="entry name" value="Abhydrolase_2"/>
    <property type="match status" value="1"/>
</dbReference>
<keyword evidence="1" id="KW-0732">Signal</keyword>
<dbReference type="PANTHER" id="PTHR43037:SF1">
    <property type="entry name" value="BLL1128 PROTEIN"/>
    <property type="match status" value="1"/>
</dbReference>
<name>A0ABD4DS61_ELIMR</name>
<keyword evidence="2" id="KW-0812">Transmembrane</keyword>
<accession>A0ABD4DS61</accession>
<keyword evidence="2" id="KW-1133">Transmembrane helix</keyword>
<dbReference type="AlphaFoldDB" id="A0ABD4DS61"/>
<keyword evidence="2" id="KW-0472">Membrane</keyword>
<evidence type="ECO:0000259" key="3">
    <source>
        <dbReference type="Pfam" id="PF02230"/>
    </source>
</evidence>
<sequence>MQKMIKLYFRIIQGITFLYLSTLGIMWGQTHLYNNTKVDSITFVNTRKALNNLSTDNYQKKVFSYKDKELPYRFLLPQNVDNKKKYPLVITFHNSSRIGHDNENQLEHLARIWLRNDIYSRYNCFVIAPQFGKRSSNYAENNEGTFVSKPSEDVLALPELIKKITAEYPEIDKNRIYLVGYSMGASTAQDLLSITPETFAAIVSIAAVPNFSNLDKIRNKKIWLIHGGEDNENPYAGSEMLYKKLNGNKNLLFTTYTYLNHNNIMIPFLLNDEIPKWLFEKRK</sequence>
<dbReference type="InterPro" id="IPR029058">
    <property type="entry name" value="AB_hydrolase_fold"/>
</dbReference>
<reference evidence="4 5" key="1">
    <citation type="submission" date="2015-11" db="EMBL/GenBank/DDBJ databases">
        <authorList>
            <person name="Nicholson A.C."/>
            <person name="Humrighouse B.W."/>
            <person name="Graziano J."/>
            <person name="Lasker B."/>
            <person name="Whitney A.M."/>
            <person name="Mcquiston J.R."/>
        </authorList>
    </citation>
    <scope>NUCLEOTIDE SEQUENCE [LARGE SCALE GENOMIC DNA]</scope>
    <source>
        <strain evidence="4 5">G4071</strain>
    </source>
</reference>
<evidence type="ECO:0000256" key="2">
    <source>
        <dbReference type="SAM" id="Phobius"/>
    </source>
</evidence>
<proteinExistence type="predicted"/>
<dbReference type="EMBL" id="LNOI01000001">
    <property type="protein sequence ID" value="KUY21395.1"/>
    <property type="molecule type" value="Genomic_DNA"/>
</dbReference>
<evidence type="ECO:0000313" key="5">
    <source>
        <dbReference type="Proteomes" id="UP000064412"/>
    </source>
</evidence>
<gene>
    <name evidence="4" type="ORF">ATB95_01925</name>
</gene>
<protein>
    <submittedName>
        <fullName evidence="4">Phospholipase</fullName>
    </submittedName>
</protein>
<feature type="domain" description="Phospholipase/carboxylesterase/thioesterase" evidence="3">
    <location>
        <begin position="158"/>
        <end position="262"/>
    </location>
</feature>
<feature type="transmembrane region" description="Helical" evidence="2">
    <location>
        <begin position="7"/>
        <end position="27"/>
    </location>
</feature>
<dbReference type="SUPFAM" id="SSF53474">
    <property type="entry name" value="alpha/beta-Hydrolases"/>
    <property type="match status" value="1"/>
</dbReference>
<comment type="caution">
    <text evidence="4">The sequence shown here is derived from an EMBL/GenBank/DDBJ whole genome shotgun (WGS) entry which is preliminary data.</text>
</comment>
<dbReference type="InterPro" id="IPR003140">
    <property type="entry name" value="PLipase/COase/thioEstase"/>
</dbReference>
<dbReference type="PANTHER" id="PTHR43037">
    <property type="entry name" value="UNNAMED PRODUCT-RELATED"/>
    <property type="match status" value="1"/>
</dbReference>
<organism evidence="4 5">
    <name type="scientific">Elizabethkingia miricola</name>
    <name type="common">Chryseobacterium miricola</name>
    <dbReference type="NCBI Taxonomy" id="172045"/>
    <lineage>
        <taxon>Bacteria</taxon>
        <taxon>Pseudomonadati</taxon>
        <taxon>Bacteroidota</taxon>
        <taxon>Flavobacteriia</taxon>
        <taxon>Flavobacteriales</taxon>
        <taxon>Weeksellaceae</taxon>
        <taxon>Elizabethkingia</taxon>
    </lineage>
</organism>
<dbReference type="InterPro" id="IPR050955">
    <property type="entry name" value="Plant_Biomass_Hydrol_Est"/>
</dbReference>
<evidence type="ECO:0000256" key="1">
    <source>
        <dbReference type="ARBA" id="ARBA00022729"/>
    </source>
</evidence>
<dbReference type="Gene3D" id="3.40.50.1820">
    <property type="entry name" value="alpha/beta hydrolase"/>
    <property type="match status" value="1"/>
</dbReference>
<dbReference type="Proteomes" id="UP000064412">
    <property type="component" value="Unassembled WGS sequence"/>
</dbReference>